<evidence type="ECO:0000313" key="4">
    <source>
        <dbReference type="Proteomes" id="UP000640489"/>
    </source>
</evidence>
<feature type="signal peptide" evidence="1">
    <location>
        <begin position="1"/>
        <end position="23"/>
    </location>
</feature>
<feature type="chain" id="PRO_5039014684" evidence="1">
    <location>
        <begin position="24"/>
        <end position="211"/>
    </location>
</feature>
<protein>
    <submittedName>
        <fullName evidence="3">Fasciclin domain-containing protein</fullName>
    </submittedName>
</protein>
<evidence type="ECO:0000256" key="1">
    <source>
        <dbReference type="SAM" id="SignalP"/>
    </source>
</evidence>
<dbReference type="InterPro" id="IPR036378">
    <property type="entry name" value="FAS1_dom_sf"/>
</dbReference>
<dbReference type="EMBL" id="JADKPN010000006">
    <property type="protein sequence ID" value="MBF4763729.1"/>
    <property type="molecule type" value="Genomic_DNA"/>
</dbReference>
<organism evidence="3 4">
    <name type="scientific">Nocardioides islandensis</name>
    <dbReference type="NCBI Taxonomy" id="433663"/>
    <lineage>
        <taxon>Bacteria</taxon>
        <taxon>Bacillati</taxon>
        <taxon>Actinomycetota</taxon>
        <taxon>Actinomycetes</taxon>
        <taxon>Propionibacteriales</taxon>
        <taxon>Nocardioidaceae</taxon>
        <taxon>Nocardioides</taxon>
    </lineage>
</organism>
<accession>A0A930VA52</accession>
<name>A0A930VA52_9ACTN</name>
<dbReference type="InterPro" id="IPR000782">
    <property type="entry name" value="FAS1_domain"/>
</dbReference>
<reference evidence="3" key="1">
    <citation type="submission" date="2020-11" db="EMBL/GenBank/DDBJ databases">
        <title>Nocardioides sp. nov., isolated from Soil of Cynanchum wilfordii Hemsley rhizosphere.</title>
        <authorList>
            <person name="Lee J.-S."/>
            <person name="Suh M.K."/>
            <person name="Kim J.-S."/>
        </authorList>
    </citation>
    <scope>NUCLEOTIDE SEQUENCE</scope>
    <source>
        <strain evidence="3">KCTC 19275</strain>
    </source>
</reference>
<sequence length="211" mass="21428">MRIRSVVASATVGGVLAATAVLAASTPAQAAPARGLGTTSLASVLAADGQKFDKKGGDFDIVEAAAYAVLAAKPNSPVALLADGTKRLTAFAPTDRAFRRLVADLTGTSYSSESKVFAKVASLGIDTVETVLLYHVVPGMTITAAKAIQADGAKLTTAAGVKLKVKVVHGVVTLVDKDPDNANASVIVADINKGNKQIAHGIDVVLRPADL</sequence>
<keyword evidence="1" id="KW-0732">Signal</keyword>
<evidence type="ECO:0000313" key="3">
    <source>
        <dbReference type="EMBL" id="MBF4763729.1"/>
    </source>
</evidence>
<proteinExistence type="predicted"/>
<dbReference type="RefSeq" id="WP_194706925.1">
    <property type="nucleotide sequence ID" value="NZ_JADKPN010000006.1"/>
</dbReference>
<dbReference type="Gene3D" id="2.30.180.10">
    <property type="entry name" value="FAS1 domain"/>
    <property type="match status" value="1"/>
</dbReference>
<keyword evidence="4" id="KW-1185">Reference proteome</keyword>
<dbReference type="Pfam" id="PF02469">
    <property type="entry name" value="Fasciclin"/>
    <property type="match status" value="1"/>
</dbReference>
<dbReference type="SMART" id="SM00554">
    <property type="entry name" value="FAS1"/>
    <property type="match status" value="1"/>
</dbReference>
<feature type="domain" description="FAS1" evidence="2">
    <location>
        <begin position="46"/>
        <end position="206"/>
    </location>
</feature>
<dbReference type="SUPFAM" id="SSF82153">
    <property type="entry name" value="FAS1 domain"/>
    <property type="match status" value="1"/>
</dbReference>
<dbReference type="PROSITE" id="PS50213">
    <property type="entry name" value="FAS1"/>
    <property type="match status" value="1"/>
</dbReference>
<comment type="caution">
    <text evidence="3">The sequence shown here is derived from an EMBL/GenBank/DDBJ whole genome shotgun (WGS) entry which is preliminary data.</text>
</comment>
<dbReference type="AlphaFoldDB" id="A0A930VA52"/>
<dbReference type="Proteomes" id="UP000640489">
    <property type="component" value="Unassembled WGS sequence"/>
</dbReference>
<gene>
    <name evidence="3" type="ORF">ISU07_11390</name>
</gene>
<evidence type="ECO:0000259" key="2">
    <source>
        <dbReference type="PROSITE" id="PS50213"/>
    </source>
</evidence>